<dbReference type="Pfam" id="PF11700">
    <property type="entry name" value="ATG22"/>
    <property type="match status" value="1"/>
</dbReference>
<feature type="transmembrane region" description="Helical" evidence="9">
    <location>
        <begin position="141"/>
        <end position="159"/>
    </location>
</feature>
<protein>
    <recommendedName>
        <fullName evidence="9">Autophagy-related protein</fullName>
    </recommendedName>
</protein>
<keyword evidence="3 9" id="KW-0813">Transport</keyword>
<evidence type="ECO:0000313" key="13">
    <source>
        <dbReference type="Proteomes" id="UP000320475"/>
    </source>
</evidence>
<organism evidence="11 13">
    <name type="scientific">Synchytrium endobioticum</name>
    <dbReference type="NCBI Taxonomy" id="286115"/>
    <lineage>
        <taxon>Eukaryota</taxon>
        <taxon>Fungi</taxon>
        <taxon>Fungi incertae sedis</taxon>
        <taxon>Chytridiomycota</taxon>
        <taxon>Chytridiomycota incertae sedis</taxon>
        <taxon>Chytridiomycetes</taxon>
        <taxon>Synchytriales</taxon>
        <taxon>Synchytriaceae</taxon>
        <taxon>Synchytrium</taxon>
    </lineage>
</organism>
<evidence type="ECO:0000256" key="2">
    <source>
        <dbReference type="ARBA" id="ARBA00006978"/>
    </source>
</evidence>
<dbReference type="SUPFAM" id="SSF103473">
    <property type="entry name" value="MFS general substrate transporter"/>
    <property type="match status" value="1"/>
</dbReference>
<keyword evidence="9" id="KW-0072">Autophagy</keyword>
<evidence type="ECO:0000256" key="9">
    <source>
        <dbReference type="RuleBase" id="RU363073"/>
    </source>
</evidence>
<dbReference type="EMBL" id="QEAN01000263">
    <property type="protein sequence ID" value="TPX41640.1"/>
    <property type="molecule type" value="Genomic_DNA"/>
</dbReference>
<evidence type="ECO:0000256" key="7">
    <source>
        <dbReference type="ARBA" id="ARBA00022989"/>
    </source>
</evidence>
<feature type="transmembrane region" description="Helical" evidence="9">
    <location>
        <begin position="228"/>
        <end position="249"/>
    </location>
</feature>
<dbReference type="InterPro" id="IPR024671">
    <property type="entry name" value="Atg22-like"/>
</dbReference>
<comment type="caution">
    <text evidence="9">Lacks conserved residue(s) required for the propagation of feature annotation.</text>
</comment>
<evidence type="ECO:0000256" key="3">
    <source>
        <dbReference type="ARBA" id="ARBA00022448"/>
    </source>
</evidence>
<feature type="transmembrane region" description="Helical" evidence="9">
    <location>
        <begin position="109"/>
        <end position="129"/>
    </location>
</feature>
<dbReference type="Gene3D" id="1.20.1250.20">
    <property type="entry name" value="MFS general substrate transporter like domains"/>
    <property type="match status" value="1"/>
</dbReference>
<evidence type="ECO:0000256" key="8">
    <source>
        <dbReference type="ARBA" id="ARBA00023136"/>
    </source>
</evidence>
<dbReference type="InterPro" id="IPR050495">
    <property type="entry name" value="ATG22/LtaA_families"/>
</dbReference>
<feature type="transmembrane region" description="Helical" evidence="9">
    <location>
        <begin position="350"/>
        <end position="371"/>
    </location>
</feature>
<sequence>MSNHSGDSLLSRESTLEVFSLNRDNANSGSAEDDSETSDREILGWYLFGAAAEPFFSVCSSIFGPLVIQSRARNVAVQTIDYLTPCNVSDPNYSCVVLVGGLRIDPTAFSLYGTVVSVFLQLLVFVTLSAAADYGADRKKLLLMSSVTGLILEYAWLTITRDSQYWIASVLSILGNVAFGVAFVIYLSYLPIMTRNHPSVREAMSRGPMDSGKESVALTVSNKISSKAFVWSYMSAVIVIVLGAGAAMFLGNTIYSLQIAIALGAVWGTIFMFPAFSMLKARPGPPFPENENYWLFGWKRTINTLSKARDLPSLFYMLAVWFCVSDAMGTLGSLAILFASKELNASQATLALLALEVYVFGVFGAIFFTFVQKTFKVSTWRMLFAVQCGCFVVPVWGGLGLVPGSPIGLRTLNEFVIISAWYGFMLSAQQSFSRVLYADMVPVGKESEFFALYEVSDKGSSWIGPLISAAATDLTHNNRYAFLFLIPLMLAGQFFMLRVDPAAAKVEASTILNRPEYKQSSTSNVPIITNSVDGKGPMPVGPTVRITRSALSSTV</sequence>
<feature type="transmembrane region" description="Helical" evidence="9">
    <location>
        <begin position="165"/>
        <end position="189"/>
    </location>
</feature>
<name>A0A507CWX7_9FUNG</name>
<feature type="transmembrane region" description="Helical" evidence="9">
    <location>
        <begin position="383"/>
        <end position="402"/>
    </location>
</feature>
<dbReference type="Proteomes" id="UP000320475">
    <property type="component" value="Unassembled WGS sequence"/>
</dbReference>
<comment type="function">
    <text evidence="9">Vacuolar effluxer which mediate the efflux of amino acids resulting from autophagic degradation. The release of autophagic amino acids allows the maintenance of protein synthesis and viability during nitrogen starvation.</text>
</comment>
<feature type="transmembrane region" description="Helical" evidence="9">
    <location>
        <begin position="255"/>
        <end position="276"/>
    </location>
</feature>
<dbReference type="GO" id="GO:0005774">
    <property type="term" value="C:vacuolar membrane"/>
    <property type="evidence" value="ECO:0007669"/>
    <property type="project" value="UniProtKB-SubCell"/>
</dbReference>
<keyword evidence="5 9" id="KW-0812">Transmembrane</keyword>
<dbReference type="OrthoDB" id="192733at2759"/>
<dbReference type="GO" id="GO:0012505">
    <property type="term" value="C:endomembrane system"/>
    <property type="evidence" value="ECO:0007669"/>
    <property type="project" value="UniProtKB-SubCell"/>
</dbReference>
<gene>
    <name evidence="11" type="ORF">SeLEV6574_g05010</name>
    <name evidence="10" type="ORF">SeMB42_g05486</name>
</gene>
<comment type="similarity">
    <text evidence="2 9">Belongs to the ATG22 family.</text>
</comment>
<evidence type="ECO:0000256" key="1">
    <source>
        <dbReference type="ARBA" id="ARBA00004127"/>
    </source>
</evidence>
<keyword evidence="8 9" id="KW-0472">Membrane</keyword>
<dbReference type="CDD" id="cd17483">
    <property type="entry name" value="MFS_Atg22_like"/>
    <property type="match status" value="1"/>
</dbReference>
<evidence type="ECO:0000256" key="5">
    <source>
        <dbReference type="ARBA" id="ARBA00022692"/>
    </source>
</evidence>
<dbReference type="STRING" id="286115.A0A507CWX7"/>
<evidence type="ECO:0000313" key="10">
    <source>
        <dbReference type="EMBL" id="TPX41640.1"/>
    </source>
</evidence>
<dbReference type="InterPro" id="IPR036259">
    <property type="entry name" value="MFS_trans_sf"/>
</dbReference>
<keyword evidence="12" id="KW-1185">Reference proteome</keyword>
<dbReference type="GO" id="GO:0006914">
    <property type="term" value="P:autophagy"/>
    <property type="evidence" value="ECO:0007669"/>
    <property type="project" value="UniProtKB-KW"/>
</dbReference>
<dbReference type="PANTHER" id="PTHR23519">
    <property type="entry name" value="AUTOPHAGY-RELATED PROTEIN 22"/>
    <property type="match status" value="1"/>
</dbReference>
<proteinExistence type="inferred from homology"/>
<keyword evidence="6 9" id="KW-0029">Amino-acid transport</keyword>
<evidence type="ECO:0000313" key="12">
    <source>
        <dbReference type="Proteomes" id="UP000317494"/>
    </source>
</evidence>
<dbReference type="AlphaFoldDB" id="A0A507CWX7"/>
<dbReference type="VEuPathDB" id="FungiDB:SeMB42_g05486"/>
<feature type="transmembrane region" description="Helical" evidence="9">
    <location>
        <begin position="314"/>
        <end position="338"/>
    </location>
</feature>
<reference evidence="12 13" key="1">
    <citation type="journal article" date="2019" name="Sci. Rep.">
        <title>Comparative genomics of chytrid fungi reveal insights into the obligate biotrophic and pathogenic lifestyle of Synchytrium endobioticum.</title>
        <authorList>
            <person name="van de Vossenberg B.T.L.H."/>
            <person name="Warris S."/>
            <person name="Nguyen H.D.T."/>
            <person name="van Gent-Pelzer M.P.E."/>
            <person name="Joly D.L."/>
            <person name="van de Geest H.C."/>
            <person name="Bonants P.J.M."/>
            <person name="Smith D.S."/>
            <person name="Levesque C.A."/>
            <person name="van der Lee T.A.J."/>
        </authorList>
    </citation>
    <scope>NUCLEOTIDE SEQUENCE [LARGE SCALE GENOMIC DNA]</scope>
    <source>
        <strain evidence="11 13">LEV6574</strain>
        <strain evidence="10 12">MB42</strain>
    </source>
</reference>
<dbReference type="EMBL" id="QEAM01000219">
    <property type="protein sequence ID" value="TPX43541.1"/>
    <property type="molecule type" value="Genomic_DNA"/>
</dbReference>
<comment type="caution">
    <text evidence="11">The sequence shown here is derived from an EMBL/GenBank/DDBJ whole genome shotgun (WGS) entry which is preliminary data.</text>
</comment>
<comment type="subcellular location">
    <subcellularLocation>
        <location evidence="1">Endomembrane system</location>
        <topology evidence="1">Multi-pass membrane protein</topology>
    </subcellularLocation>
    <subcellularLocation>
        <location evidence="9">Vacuole membrane</location>
        <topology evidence="9">Multi-pass membrane protein</topology>
    </subcellularLocation>
</comment>
<feature type="transmembrane region" description="Helical" evidence="9">
    <location>
        <begin position="480"/>
        <end position="497"/>
    </location>
</feature>
<evidence type="ECO:0000313" key="11">
    <source>
        <dbReference type="EMBL" id="TPX43541.1"/>
    </source>
</evidence>
<keyword evidence="7 9" id="KW-1133">Transmembrane helix</keyword>
<evidence type="ECO:0000256" key="6">
    <source>
        <dbReference type="ARBA" id="ARBA00022970"/>
    </source>
</evidence>
<dbReference type="GO" id="GO:0032974">
    <property type="term" value="P:amino acid transmembrane export from vacuole"/>
    <property type="evidence" value="ECO:0007669"/>
    <property type="project" value="InterPro"/>
</dbReference>
<dbReference type="PANTHER" id="PTHR23519:SF1">
    <property type="entry name" value="AUTOPHAGY-RELATED PROTEIN 22"/>
    <property type="match status" value="1"/>
</dbReference>
<dbReference type="Proteomes" id="UP000317494">
    <property type="component" value="Unassembled WGS sequence"/>
</dbReference>
<evidence type="ECO:0000256" key="4">
    <source>
        <dbReference type="ARBA" id="ARBA00022554"/>
    </source>
</evidence>
<accession>A0A507CWX7</accession>
<keyword evidence="4 9" id="KW-0926">Vacuole</keyword>
<dbReference type="InterPro" id="IPR044738">
    <property type="entry name" value="Atg22"/>
</dbReference>